<name>A0A1I7RLU4_BURXY</name>
<evidence type="ECO:0000313" key="2">
    <source>
        <dbReference type="WBParaSite" id="BXY_0167900.1"/>
    </source>
</evidence>
<evidence type="ECO:0000313" key="1">
    <source>
        <dbReference type="Proteomes" id="UP000095284"/>
    </source>
</evidence>
<protein>
    <submittedName>
        <fullName evidence="2">Polysaccharide deacetylase</fullName>
    </submittedName>
</protein>
<dbReference type="WBParaSite" id="BXY_0167900.1">
    <property type="protein sequence ID" value="BXY_0167900.1"/>
    <property type="gene ID" value="BXY_0167900"/>
</dbReference>
<proteinExistence type="predicted"/>
<sequence length="79" mass="8903">MAEIGKGGHIQSLHQVSAENIQGLCQALEKGVVLYVLWLHGTTNLARWEKRLTQTSRRPEIGLHLHLNRFSAENYAQSP</sequence>
<organism evidence="1 2">
    <name type="scientific">Bursaphelenchus xylophilus</name>
    <name type="common">Pinewood nematode worm</name>
    <name type="synonym">Aphelenchoides xylophilus</name>
    <dbReference type="NCBI Taxonomy" id="6326"/>
    <lineage>
        <taxon>Eukaryota</taxon>
        <taxon>Metazoa</taxon>
        <taxon>Ecdysozoa</taxon>
        <taxon>Nematoda</taxon>
        <taxon>Chromadorea</taxon>
        <taxon>Rhabditida</taxon>
        <taxon>Tylenchina</taxon>
        <taxon>Tylenchomorpha</taxon>
        <taxon>Aphelenchoidea</taxon>
        <taxon>Aphelenchoididae</taxon>
        <taxon>Bursaphelenchus</taxon>
    </lineage>
</organism>
<reference evidence="2" key="1">
    <citation type="submission" date="2016-11" db="UniProtKB">
        <authorList>
            <consortium name="WormBaseParasite"/>
        </authorList>
    </citation>
    <scope>IDENTIFICATION</scope>
</reference>
<dbReference type="Proteomes" id="UP000095284">
    <property type="component" value="Unplaced"/>
</dbReference>
<accession>A0A1I7RLU4</accession>
<dbReference type="AlphaFoldDB" id="A0A1I7RLU4"/>